<name>A0A3T0JYR3_PSESX</name>
<reference evidence="3 4" key="1">
    <citation type="submission" date="2017-11" db="EMBL/GenBank/DDBJ databases">
        <title>Effect of PGPRs.</title>
        <authorList>
            <person name="Oliva R."/>
            <person name="Nong J."/>
            <person name="Roman V."/>
        </authorList>
    </citation>
    <scope>NUCLEOTIDE SEQUENCE [LARGE SCALE GENOMIC DNA]</scope>
    <source>
        <strain evidence="3">Inb918</strain>
    </source>
</reference>
<dbReference type="EMBL" id="CP024646">
    <property type="protein sequence ID" value="AZV28549.1"/>
    <property type="molecule type" value="Genomic_DNA"/>
</dbReference>
<evidence type="ECO:0000313" key="3">
    <source>
        <dbReference type="EMBL" id="AZV28549.1"/>
    </source>
</evidence>
<proteinExistence type="predicted"/>
<organism evidence="3 4">
    <name type="scientific">Pseudomonas syringae</name>
    <dbReference type="NCBI Taxonomy" id="317"/>
    <lineage>
        <taxon>Bacteria</taxon>
        <taxon>Pseudomonadati</taxon>
        <taxon>Pseudomonadota</taxon>
        <taxon>Gammaproteobacteria</taxon>
        <taxon>Pseudomonadales</taxon>
        <taxon>Pseudomonadaceae</taxon>
        <taxon>Pseudomonas</taxon>
    </lineage>
</organism>
<sequence>MLIFNCTEAASKFFNRVHKGKTITPVEYNAPSPVIEDDEPDSSTEQWLVHAITVQRKNVLFVMHVKTRYCVILADAKKADVEGVVQRFADRWLNGVMVHAINHDLAQWIDADQMIEHFRSVCHSQQFYRRSHRSAQKHIDEIAWIFKERVAERGSLPPDEMAAMVFDEDMNDTPRSSKGAKNYYWPLEEMIVHWLRQYCALEEAEVEEAKKRRKQVRREIEALKREAWLEEYNRQNSIS</sequence>
<evidence type="ECO:0000256" key="1">
    <source>
        <dbReference type="SAM" id="Coils"/>
    </source>
</evidence>
<feature type="domain" description="DUF6933" evidence="2">
    <location>
        <begin position="36"/>
        <end position="189"/>
    </location>
</feature>
<protein>
    <recommendedName>
        <fullName evidence="2">DUF6933 domain-containing protein</fullName>
    </recommendedName>
</protein>
<dbReference type="InterPro" id="IPR053864">
    <property type="entry name" value="DUF6933"/>
</dbReference>
<dbReference type="Pfam" id="PF22016">
    <property type="entry name" value="DUF6933"/>
    <property type="match status" value="1"/>
</dbReference>
<dbReference type="AlphaFoldDB" id="A0A3T0JYR3"/>
<keyword evidence="1" id="KW-0175">Coiled coil</keyword>
<evidence type="ECO:0000259" key="2">
    <source>
        <dbReference type="Pfam" id="PF22016"/>
    </source>
</evidence>
<gene>
    <name evidence="3" type="ORF">CT157_21875</name>
</gene>
<dbReference type="Proteomes" id="UP000282760">
    <property type="component" value="Chromosome"/>
</dbReference>
<accession>A0A3T0JYR3</accession>
<evidence type="ECO:0000313" key="4">
    <source>
        <dbReference type="Proteomes" id="UP000282760"/>
    </source>
</evidence>
<feature type="coiled-coil region" evidence="1">
    <location>
        <begin position="199"/>
        <end position="226"/>
    </location>
</feature>